<reference evidence="4 5" key="1">
    <citation type="submission" date="2020-02" db="EMBL/GenBank/DDBJ databases">
        <title>Genome analysis of Thermosulfuriphilus ammonigenes ST65T, an anaerobic thermophilic chemolithoautotrophic bacterium isolated from a deep-sea hydrothermal vent.</title>
        <authorList>
            <person name="Slobodkina G."/>
            <person name="Allioux M."/>
            <person name="Merkel A."/>
            <person name="Alain K."/>
            <person name="Jebbar M."/>
            <person name="Slobodkin A."/>
        </authorList>
    </citation>
    <scope>NUCLEOTIDE SEQUENCE [LARGE SCALE GENOMIC DNA]</scope>
    <source>
        <strain evidence="4 5">ST65</strain>
    </source>
</reference>
<proteinExistence type="predicted"/>
<dbReference type="RefSeq" id="WP_166032461.1">
    <property type="nucleotide sequence ID" value="NZ_CP048877.1"/>
</dbReference>
<comment type="catalytic activity">
    <reaction evidence="2">
        <text>2 GTP = 3',3'-c-di-GMP + 2 diphosphate</text>
        <dbReference type="Rhea" id="RHEA:24898"/>
        <dbReference type="ChEBI" id="CHEBI:33019"/>
        <dbReference type="ChEBI" id="CHEBI:37565"/>
        <dbReference type="ChEBI" id="CHEBI:58805"/>
        <dbReference type="EC" id="2.7.7.65"/>
    </reaction>
</comment>
<dbReference type="EC" id="2.7.7.65" evidence="1"/>
<organism evidence="4 5">
    <name type="scientific">Thermosulfuriphilus ammonigenes</name>
    <dbReference type="NCBI Taxonomy" id="1936021"/>
    <lineage>
        <taxon>Bacteria</taxon>
        <taxon>Pseudomonadati</taxon>
        <taxon>Thermodesulfobacteriota</taxon>
        <taxon>Thermodesulfobacteria</taxon>
        <taxon>Thermodesulfobacteriales</taxon>
        <taxon>Thermodesulfobacteriaceae</taxon>
        <taxon>Thermosulfuriphilus</taxon>
    </lineage>
</organism>
<name>A0A6G7PXV9_9BACT</name>
<dbReference type="NCBIfam" id="TIGR00254">
    <property type="entry name" value="GGDEF"/>
    <property type="match status" value="1"/>
</dbReference>
<evidence type="ECO:0000256" key="1">
    <source>
        <dbReference type="ARBA" id="ARBA00012528"/>
    </source>
</evidence>
<dbReference type="SMART" id="SM00267">
    <property type="entry name" value="GGDEF"/>
    <property type="match status" value="1"/>
</dbReference>
<feature type="domain" description="GGDEF" evidence="3">
    <location>
        <begin position="187"/>
        <end position="321"/>
    </location>
</feature>
<dbReference type="Pfam" id="PF00990">
    <property type="entry name" value="GGDEF"/>
    <property type="match status" value="1"/>
</dbReference>
<evidence type="ECO:0000313" key="4">
    <source>
        <dbReference type="EMBL" id="QIJ72243.1"/>
    </source>
</evidence>
<dbReference type="PANTHER" id="PTHR45138:SF9">
    <property type="entry name" value="DIGUANYLATE CYCLASE DGCM-RELATED"/>
    <property type="match status" value="1"/>
</dbReference>
<dbReference type="InterPro" id="IPR043128">
    <property type="entry name" value="Rev_trsase/Diguanyl_cyclase"/>
</dbReference>
<dbReference type="Proteomes" id="UP000502179">
    <property type="component" value="Chromosome"/>
</dbReference>
<gene>
    <name evidence="4" type="ORF">G4V39_08155</name>
</gene>
<dbReference type="EMBL" id="CP048877">
    <property type="protein sequence ID" value="QIJ72243.1"/>
    <property type="molecule type" value="Genomic_DNA"/>
</dbReference>
<evidence type="ECO:0000256" key="2">
    <source>
        <dbReference type="ARBA" id="ARBA00034247"/>
    </source>
</evidence>
<dbReference type="Gene3D" id="3.30.70.270">
    <property type="match status" value="1"/>
</dbReference>
<dbReference type="FunFam" id="3.30.70.270:FF:000001">
    <property type="entry name" value="Diguanylate cyclase domain protein"/>
    <property type="match status" value="1"/>
</dbReference>
<dbReference type="InterPro" id="IPR050469">
    <property type="entry name" value="Diguanylate_Cyclase"/>
</dbReference>
<dbReference type="PANTHER" id="PTHR45138">
    <property type="entry name" value="REGULATORY COMPONENTS OF SENSORY TRANSDUCTION SYSTEM"/>
    <property type="match status" value="1"/>
</dbReference>
<dbReference type="InterPro" id="IPR000160">
    <property type="entry name" value="GGDEF_dom"/>
</dbReference>
<protein>
    <recommendedName>
        <fullName evidence="1">diguanylate cyclase</fullName>
        <ecNumber evidence="1">2.7.7.65</ecNumber>
    </recommendedName>
</protein>
<dbReference type="InterPro" id="IPR029787">
    <property type="entry name" value="Nucleotide_cyclase"/>
</dbReference>
<evidence type="ECO:0000259" key="3">
    <source>
        <dbReference type="PROSITE" id="PS50887"/>
    </source>
</evidence>
<dbReference type="CDD" id="cd01949">
    <property type="entry name" value="GGDEF"/>
    <property type="match status" value="1"/>
</dbReference>
<keyword evidence="5" id="KW-1185">Reference proteome</keyword>
<dbReference type="KEGG" id="tav:G4V39_08155"/>
<accession>A0A6G7PXV9</accession>
<dbReference type="GO" id="GO:0052621">
    <property type="term" value="F:diguanylate cyclase activity"/>
    <property type="evidence" value="ECO:0007669"/>
    <property type="project" value="UniProtKB-EC"/>
</dbReference>
<dbReference type="AlphaFoldDB" id="A0A6G7PXV9"/>
<evidence type="ECO:0000313" key="5">
    <source>
        <dbReference type="Proteomes" id="UP000502179"/>
    </source>
</evidence>
<sequence length="327" mass="37573">MADIDKKELSIRIAETAREALKRIVARGRPPIPPFYSEEFRQVAQERGYHELLELLNDPKCLGEEDFPQLIAQAGAILLATKDLLNDLGQSTSERVEAMERSLGKMEAAVPFEDLEAILREVETLKSHNQALKEEVKQAQEVIENQTREIEKLRENTRIDYLTALLNRRALDEELRNEIHRAKRYDLDLTVAMFDIDHFKNINDTYGHIIGDEVLKGVARILRENIREVDRLYRYGGEEFLLLMPHTSCRDALKVTQRLRKLVSEHLFSFPDRGFSFRITISAGLAELDRDDTPESLLDRADVALYAAKVQGRDRTCGCLYSDCTNQ</sequence>
<dbReference type="SUPFAM" id="SSF55073">
    <property type="entry name" value="Nucleotide cyclase"/>
    <property type="match status" value="1"/>
</dbReference>
<dbReference type="PROSITE" id="PS50887">
    <property type="entry name" value="GGDEF"/>
    <property type="match status" value="1"/>
</dbReference>